<accession>A0A0R3LM56</accession>
<dbReference type="AlphaFoldDB" id="A0A0R3LM56"/>
<protein>
    <submittedName>
        <fullName evidence="1">Uncharacterized protein</fullName>
    </submittedName>
</protein>
<proteinExistence type="predicted"/>
<evidence type="ECO:0000313" key="1">
    <source>
        <dbReference type="EMBL" id="KRR06837.1"/>
    </source>
</evidence>
<dbReference type="EMBL" id="LLXX01000101">
    <property type="protein sequence ID" value="KRR06837.1"/>
    <property type="molecule type" value="Genomic_DNA"/>
</dbReference>
<sequence length="166" mass="18888">MVKLLTAEDLRAFFRGFAAAIELDQIRVDTLPAHRFHHEYSDSVWRSWRNTHLRYLNQLLLTLDMIPPAELEKLTWIATNHEPAFLGEATLNVFAEAATSSAEMNDLATAKLFFDRFIEVVMRSSNPKLVDGDAAALMMRWLPVTDPLRIAQDPECGYRIPLGCVN</sequence>
<organism evidence="1 2">
    <name type="scientific">Bradyrhizobium valentinum</name>
    <dbReference type="NCBI Taxonomy" id="1518501"/>
    <lineage>
        <taxon>Bacteria</taxon>
        <taxon>Pseudomonadati</taxon>
        <taxon>Pseudomonadota</taxon>
        <taxon>Alphaproteobacteria</taxon>
        <taxon>Hyphomicrobiales</taxon>
        <taxon>Nitrobacteraceae</taxon>
        <taxon>Bradyrhizobium</taxon>
    </lineage>
</organism>
<keyword evidence="2" id="KW-1185">Reference proteome</keyword>
<dbReference type="RefSeq" id="WP_057851033.1">
    <property type="nucleotide sequence ID" value="NZ_LLXX01000101.1"/>
</dbReference>
<comment type="caution">
    <text evidence="1">The sequence shown here is derived from an EMBL/GenBank/DDBJ whole genome shotgun (WGS) entry which is preliminary data.</text>
</comment>
<dbReference type="Proteomes" id="UP000051913">
    <property type="component" value="Unassembled WGS sequence"/>
</dbReference>
<name>A0A0R3LM56_9BRAD</name>
<reference evidence="1 2" key="1">
    <citation type="submission" date="2014-03" db="EMBL/GenBank/DDBJ databases">
        <title>Bradyrhizobium valentinum sp. nov., isolated from effective nodules of Lupinus mariae-josephae, a lupine endemic of basic-lime soils in Eastern Spain.</title>
        <authorList>
            <person name="Duran D."/>
            <person name="Rey L."/>
            <person name="Navarro A."/>
            <person name="Busquets A."/>
            <person name="Imperial J."/>
            <person name="Ruiz-Argueso T."/>
        </authorList>
    </citation>
    <scope>NUCLEOTIDE SEQUENCE [LARGE SCALE GENOMIC DNA]</scope>
    <source>
        <strain evidence="1 2">LmjM3</strain>
    </source>
</reference>
<evidence type="ECO:0000313" key="2">
    <source>
        <dbReference type="Proteomes" id="UP000051913"/>
    </source>
</evidence>
<gene>
    <name evidence="1" type="ORF">CP49_01655</name>
</gene>